<comment type="caution">
    <text evidence="2">The sequence shown here is derived from an EMBL/GenBank/DDBJ whole genome shotgun (WGS) entry which is preliminary data.</text>
</comment>
<dbReference type="AlphaFoldDB" id="A0A9P6D3M8"/>
<evidence type="ECO:0000313" key="3">
    <source>
        <dbReference type="Proteomes" id="UP000807469"/>
    </source>
</evidence>
<keyword evidence="1" id="KW-0472">Membrane</keyword>
<protein>
    <submittedName>
        <fullName evidence="2">Uncharacterized protein</fullName>
    </submittedName>
</protein>
<gene>
    <name evidence="2" type="ORF">BDN70DRAFT_930231</name>
</gene>
<feature type="transmembrane region" description="Helical" evidence="1">
    <location>
        <begin position="12"/>
        <end position="33"/>
    </location>
</feature>
<feature type="transmembrane region" description="Helical" evidence="1">
    <location>
        <begin position="45"/>
        <end position="70"/>
    </location>
</feature>
<dbReference type="Proteomes" id="UP000807469">
    <property type="component" value="Unassembled WGS sequence"/>
</dbReference>
<keyword evidence="1" id="KW-1133">Transmembrane helix</keyword>
<dbReference type="OrthoDB" id="2893947at2759"/>
<dbReference type="EMBL" id="MU155168">
    <property type="protein sequence ID" value="KAF9482260.1"/>
    <property type="molecule type" value="Genomic_DNA"/>
</dbReference>
<keyword evidence="3" id="KW-1185">Reference proteome</keyword>
<feature type="transmembrane region" description="Helical" evidence="1">
    <location>
        <begin position="90"/>
        <end position="111"/>
    </location>
</feature>
<organism evidence="2 3">
    <name type="scientific">Pholiota conissans</name>
    <dbReference type="NCBI Taxonomy" id="109636"/>
    <lineage>
        <taxon>Eukaryota</taxon>
        <taxon>Fungi</taxon>
        <taxon>Dikarya</taxon>
        <taxon>Basidiomycota</taxon>
        <taxon>Agaricomycotina</taxon>
        <taxon>Agaricomycetes</taxon>
        <taxon>Agaricomycetidae</taxon>
        <taxon>Agaricales</taxon>
        <taxon>Agaricineae</taxon>
        <taxon>Strophariaceae</taxon>
        <taxon>Pholiota</taxon>
    </lineage>
</organism>
<accession>A0A9P6D3M8</accession>
<evidence type="ECO:0000313" key="2">
    <source>
        <dbReference type="EMBL" id="KAF9482260.1"/>
    </source>
</evidence>
<keyword evidence="1" id="KW-0812">Transmembrane</keyword>
<reference evidence="2" key="1">
    <citation type="submission" date="2020-11" db="EMBL/GenBank/DDBJ databases">
        <authorList>
            <consortium name="DOE Joint Genome Institute"/>
            <person name="Ahrendt S."/>
            <person name="Riley R."/>
            <person name="Andreopoulos W."/>
            <person name="Labutti K."/>
            <person name="Pangilinan J."/>
            <person name="Ruiz-Duenas F.J."/>
            <person name="Barrasa J.M."/>
            <person name="Sanchez-Garcia M."/>
            <person name="Camarero S."/>
            <person name="Miyauchi S."/>
            <person name="Serrano A."/>
            <person name="Linde D."/>
            <person name="Babiker R."/>
            <person name="Drula E."/>
            <person name="Ayuso-Fernandez I."/>
            <person name="Pacheco R."/>
            <person name="Padilla G."/>
            <person name="Ferreira P."/>
            <person name="Barriuso J."/>
            <person name="Kellner H."/>
            <person name="Castanera R."/>
            <person name="Alfaro M."/>
            <person name="Ramirez L."/>
            <person name="Pisabarro A.G."/>
            <person name="Kuo A."/>
            <person name="Tritt A."/>
            <person name="Lipzen A."/>
            <person name="He G."/>
            <person name="Yan M."/>
            <person name="Ng V."/>
            <person name="Cullen D."/>
            <person name="Martin F."/>
            <person name="Rosso M.-N."/>
            <person name="Henrissat B."/>
            <person name="Hibbett D."/>
            <person name="Martinez A.T."/>
            <person name="Grigoriev I.V."/>
        </authorList>
    </citation>
    <scope>NUCLEOTIDE SEQUENCE</scope>
    <source>
        <strain evidence="2">CIRM-BRFM 674</strain>
    </source>
</reference>
<proteinExistence type="predicted"/>
<name>A0A9P6D3M8_9AGAR</name>
<evidence type="ECO:0000256" key="1">
    <source>
        <dbReference type="SAM" id="Phobius"/>
    </source>
</evidence>
<sequence length="148" mass="16790">MVFSILSLSVSLVIWSIPAVIIITFSYHTYILLIGSSETYNTPRIYSTFPIVCAYILTFLWTAALAVSVAFTSLMLSGIIEVGNEDKVKFWMPIVAGSSLVEAAIMFYIAIQSHREKKQIHYRNKWRWRIDLTGGSPTAWSISKKNYI</sequence>